<protein>
    <submittedName>
        <fullName evidence="2">Uncharacterized protein</fullName>
    </submittedName>
</protein>
<reference evidence="2" key="1">
    <citation type="journal article" date="2021" name="Nat. Commun.">
        <title>Genetic determinants of endophytism in the Arabidopsis root mycobiome.</title>
        <authorList>
            <person name="Mesny F."/>
            <person name="Miyauchi S."/>
            <person name="Thiergart T."/>
            <person name="Pickel B."/>
            <person name="Atanasova L."/>
            <person name="Karlsson M."/>
            <person name="Huettel B."/>
            <person name="Barry K.W."/>
            <person name="Haridas S."/>
            <person name="Chen C."/>
            <person name="Bauer D."/>
            <person name="Andreopoulos W."/>
            <person name="Pangilinan J."/>
            <person name="LaButti K."/>
            <person name="Riley R."/>
            <person name="Lipzen A."/>
            <person name="Clum A."/>
            <person name="Drula E."/>
            <person name="Henrissat B."/>
            <person name="Kohler A."/>
            <person name="Grigoriev I.V."/>
            <person name="Martin F.M."/>
            <person name="Hacquard S."/>
        </authorList>
    </citation>
    <scope>NUCLEOTIDE SEQUENCE</scope>
    <source>
        <strain evidence="2">MPI-CAGE-CH-0235</strain>
    </source>
</reference>
<dbReference type="Proteomes" id="UP000813444">
    <property type="component" value="Unassembled WGS sequence"/>
</dbReference>
<feature type="transmembrane region" description="Helical" evidence="1">
    <location>
        <begin position="137"/>
        <end position="157"/>
    </location>
</feature>
<evidence type="ECO:0000313" key="2">
    <source>
        <dbReference type="EMBL" id="KAH7319701.1"/>
    </source>
</evidence>
<evidence type="ECO:0000256" key="1">
    <source>
        <dbReference type="SAM" id="Phobius"/>
    </source>
</evidence>
<keyword evidence="1" id="KW-0812">Transmembrane</keyword>
<comment type="caution">
    <text evidence="2">The sequence shown here is derived from an EMBL/GenBank/DDBJ whole genome shotgun (WGS) entry which is preliminary data.</text>
</comment>
<accession>A0A8K0WRM6</accession>
<name>A0A8K0WRM6_9HYPO</name>
<organism evidence="2 3">
    <name type="scientific">Stachybotrys elegans</name>
    <dbReference type="NCBI Taxonomy" id="80388"/>
    <lineage>
        <taxon>Eukaryota</taxon>
        <taxon>Fungi</taxon>
        <taxon>Dikarya</taxon>
        <taxon>Ascomycota</taxon>
        <taxon>Pezizomycotina</taxon>
        <taxon>Sordariomycetes</taxon>
        <taxon>Hypocreomycetidae</taxon>
        <taxon>Hypocreales</taxon>
        <taxon>Stachybotryaceae</taxon>
        <taxon>Stachybotrys</taxon>
    </lineage>
</organism>
<dbReference type="AlphaFoldDB" id="A0A8K0WRM6"/>
<keyword evidence="1" id="KW-0472">Membrane</keyword>
<keyword evidence="1" id="KW-1133">Transmembrane helix</keyword>
<evidence type="ECO:0000313" key="3">
    <source>
        <dbReference type="Proteomes" id="UP000813444"/>
    </source>
</evidence>
<proteinExistence type="predicted"/>
<feature type="transmembrane region" description="Helical" evidence="1">
    <location>
        <begin position="112"/>
        <end position="131"/>
    </location>
</feature>
<keyword evidence="3" id="KW-1185">Reference proteome</keyword>
<dbReference type="EMBL" id="JAGPNK010000006">
    <property type="protein sequence ID" value="KAH7319701.1"/>
    <property type="molecule type" value="Genomic_DNA"/>
</dbReference>
<gene>
    <name evidence="2" type="ORF">B0I35DRAFT_217962</name>
</gene>
<sequence length="159" mass="17290">MDWTRRFEMDSDSGLNASCAFPARECAPWNETKPQACRYVSCCPTDQSLCPTLTSPQDCIGCSRWQGESVWIHGTGSSQDVGGGGGGGRGFGTWSMVFIRLRGGQGGCRRSCSLVSFCFLLVCLDCLSVWIACLFGLLGLLLLLLVGLLWYFCAGIIHR</sequence>